<dbReference type="PANTHER" id="PTHR42939">
    <property type="entry name" value="ABC TRANSPORTER ATP-BINDING PROTEIN ALBC-RELATED"/>
    <property type="match status" value="1"/>
</dbReference>
<protein>
    <submittedName>
        <fullName evidence="5">ABC transporter ATP-binding protein</fullName>
    </submittedName>
</protein>
<accession>A0ABT4DT10</accession>
<name>A0ABT4DT10_9BACL</name>
<keyword evidence="2" id="KW-0547">Nucleotide-binding</keyword>
<dbReference type="InterPro" id="IPR003439">
    <property type="entry name" value="ABC_transporter-like_ATP-bd"/>
</dbReference>
<gene>
    <name evidence="5" type="ORF">M5X09_11925</name>
</gene>
<dbReference type="CDD" id="cd03230">
    <property type="entry name" value="ABC_DR_subfamily_A"/>
    <property type="match status" value="1"/>
</dbReference>
<comment type="caution">
    <text evidence="5">The sequence shown here is derived from an EMBL/GenBank/DDBJ whole genome shotgun (WGS) entry which is preliminary data.</text>
</comment>
<keyword evidence="3 5" id="KW-0067">ATP-binding</keyword>
<dbReference type="InterPro" id="IPR003593">
    <property type="entry name" value="AAA+_ATPase"/>
</dbReference>
<sequence length="232" mass="26349">MNEIAIRADHIVKRYGQKRALDDFTIHLPQERVVGILGANGAGKSTFFRMITGLIKPDQGTIDVLGHAPGWQTNRDIAYLPDRARWYEGHTVMLALDWAEQLLPGFERQRAEALISFMGLDPEMKVHGMSRGQEARLMLTICMARSVPLLVLDEPFSGIDLLSRERIIEAIIDNLSDKRQTVLISTHEIHESESLFDYVVFMDNGQALLHGDVETLRAERGSMESIYRTLYR</sequence>
<proteinExistence type="predicted"/>
<dbReference type="EMBL" id="JAMDLW010000015">
    <property type="protein sequence ID" value="MCY9520385.1"/>
    <property type="molecule type" value="Genomic_DNA"/>
</dbReference>
<dbReference type="SUPFAM" id="SSF52540">
    <property type="entry name" value="P-loop containing nucleoside triphosphate hydrolases"/>
    <property type="match status" value="1"/>
</dbReference>
<dbReference type="Gene3D" id="3.40.50.300">
    <property type="entry name" value="P-loop containing nucleotide triphosphate hydrolases"/>
    <property type="match status" value="1"/>
</dbReference>
<reference evidence="5 6" key="1">
    <citation type="submission" date="2022-05" db="EMBL/GenBank/DDBJ databases">
        <title>Genome Sequencing of Bee-Associated Microbes.</title>
        <authorList>
            <person name="Dunlap C."/>
        </authorList>
    </citation>
    <scope>NUCLEOTIDE SEQUENCE [LARGE SCALE GENOMIC DNA]</scope>
    <source>
        <strain evidence="5 6">NRRL NRS-1438</strain>
    </source>
</reference>
<evidence type="ECO:0000256" key="2">
    <source>
        <dbReference type="ARBA" id="ARBA00022741"/>
    </source>
</evidence>
<dbReference type="Proteomes" id="UP001207626">
    <property type="component" value="Unassembled WGS sequence"/>
</dbReference>
<dbReference type="InterPro" id="IPR051782">
    <property type="entry name" value="ABC_Transporter_VariousFunc"/>
</dbReference>
<organism evidence="5 6">
    <name type="scientific">Paenibacillus apiarius</name>
    <dbReference type="NCBI Taxonomy" id="46240"/>
    <lineage>
        <taxon>Bacteria</taxon>
        <taxon>Bacillati</taxon>
        <taxon>Bacillota</taxon>
        <taxon>Bacilli</taxon>
        <taxon>Bacillales</taxon>
        <taxon>Paenibacillaceae</taxon>
        <taxon>Paenibacillus</taxon>
    </lineage>
</organism>
<dbReference type="PROSITE" id="PS50893">
    <property type="entry name" value="ABC_TRANSPORTER_2"/>
    <property type="match status" value="1"/>
</dbReference>
<feature type="domain" description="ABC transporter" evidence="4">
    <location>
        <begin position="6"/>
        <end position="229"/>
    </location>
</feature>
<evidence type="ECO:0000256" key="3">
    <source>
        <dbReference type="ARBA" id="ARBA00022840"/>
    </source>
</evidence>
<dbReference type="SMART" id="SM00382">
    <property type="entry name" value="AAA"/>
    <property type="match status" value="1"/>
</dbReference>
<keyword evidence="1" id="KW-0813">Transport</keyword>
<dbReference type="Pfam" id="PF00005">
    <property type="entry name" value="ABC_tran"/>
    <property type="match status" value="1"/>
</dbReference>
<evidence type="ECO:0000313" key="5">
    <source>
        <dbReference type="EMBL" id="MCY9520385.1"/>
    </source>
</evidence>
<dbReference type="PANTHER" id="PTHR42939:SF1">
    <property type="entry name" value="ABC TRANSPORTER ATP-BINDING PROTEIN ALBC-RELATED"/>
    <property type="match status" value="1"/>
</dbReference>
<dbReference type="RefSeq" id="WP_087432010.1">
    <property type="nucleotide sequence ID" value="NZ_JAMDLV010000035.1"/>
</dbReference>
<evidence type="ECO:0000313" key="6">
    <source>
        <dbReference type="Proteomes" id="UP001207626"/>
    </source>
</evidence>
<evidence type="ECO:0000256" key="1">
    <source>
        <dbReference type="ARBA" id="ARBA00022448"/>
    </source>
</evidence>
<dbReference type="InterPro" id="IPR027417">
    <property type="entry name" value="P-loop_NTPase"/>
</dbReference>
<dbReference type="GO" id="GO:0005524">
    <property type="term" value="F:ATP binding"/>
    <property type="evidence" value="ECO:0007669"/>
    <property type="project" value="UniProtKB-KW"/>
</dbReference>
<keyword evidence="6" id="KW-1185">Reference proteome</keyword>
<evidence type="ECO:0000259" key="4">
    <source>
        <dbReference type="PROSITE" id="PS50893"/>
    </source>
</evidence>